<keyword evidence="1 2" id="KW-0728">SH3 domain</keyword>
<accession>A0A6J2WWV4</accession>
<dbReference type="Gene3D" id="1.20.900.10">
    <property type="entry name" value="Dbl homology (DH) domain"/>
    <property type="match status" value="1"/>
</dbReference>
<keyword evidence="7" id="KW-1185">Reference proteome</keyword>
<evidence type="ECO:0000259" key="5">
    <source>
        <dbReference type="PROSITE" id="PS50003"/>
    </source>
</evidence>
<feature type="domain" description="PH" evidence="5">
    <location>
        <begin position="566"/>
        <end position="675"/>
    </location>
</feature>
<feature type="region of interest" description="Disordered" evidence="3">
    <location>
        <begin position="1"/>
        <end position="167"/>
    </location>
</feature>
<feature type="compositionally biased region" description="Low complexity" evidence="3">
    <location>
        <begin position="95"/>
        <end position="111"/>
    </location>
</feature>
<dbReference type="Proteomes" id="UP000504632">
    <property type="component" value="Chromosome 15"/>
</dbReference>
<name>A0A6J2WWV4_CHACN</name>
<feature type="domain" description="SH3" evidence="4">
    <location>
        <begin position="689"/>
        <end position="750"/>
    </location>
</feature>
<dbReference type="CDD" id="cd11793">
    <property type="entry name" value="SH3_ephexin1_like"/>
    <property type="match status" value="1"/>
</dbReference>
<dbReference type="RefSeq" id="XP_030648759.1">
    <property type="nucleotide sequence ID" value="XM_030792899.1"/>
</dbReference>
<protein>
    <submittedName>
        <fullName evidence="8">Ephexin-1</fullName>
    </submittedName>
</protein>
<dbReference type="InterPro" id="IPR036028">
    <property type="entry name" value="SH3-like_dom_sf"/>
</dbReference>
<evidence type="ECO:0000313" key="8">
    <source>
        <dbReference type="RefSeq" id="XP_030648759.1"/>
    </source>
</evidence>
<evidence type="ECO:0000256" key="1">
    <source>
        <dbReference type="ARBA" id="ARBA00022443"/>
    </source>
</evidence>
<dbReference type="SMART" id="SM00326">
    <property type="entry name" value="SH3"/>
    <property type="match status" value="1"/>
</dbReference>
<dbReference type="AlphaFoldDB" id="A0A6J2WWV4"/>
<feature type="domain" description="DH" evidence="6">
    <location>
        <begin position="349"/>
        <end position="533"/>
    </location>
</feature>
<dbReference type="SUPFAM" id="SSF50729">
    <property type="entry name" value="PH domain-like"/>
    <property type="match status" value="1"/>
</dbReference>
<dbReference type="GeneID" id="115828801"/>
<dbReference type="InterPro" id="IPR001849">
    <property type="entry name" value="PH_domain"/>
</dbReference>
<dbReference type="Pfam" id="PF00169">
    <property type="entry name" value="PH"/>
    <property type="match status" value="1"/>
</dbReference>
<dbReference type="InterPro" id="IPR047271">
    <property type="entry name" value="Ephexin-like"/>
</dbReference>
<sequence length="808" mass="91525">MPPKPVIPPKPNPNTPPQNPDPGRAGVPQEPGGGRTGQAGRVRQIADTINRTIGRTVDTTTKDSRRNGGPPLTHHTRVKLSPPSNRGNCPQSALSSSSSSSSSSSPSPSSSFTPSNQERERMMKTGVGVHRPEQFNPSHLSEERNRSEPDGSEEDVYERLTDEQCSAAPPAEEEKHCHCVCHLQIPGMKLVWVPTSEEEIPNPAYTPPERRKLPPLPVQTERKRTTQPALAYMLSPRGGRPPRSTQSSHTSTVKHSHLPSTNSEPVYEAYREDVTKETPAKKGGSLRSCRASVRSDLGLKAPGGVKGHWGLAGARSWRGRGPQQAVLWQDRDDVRKSGILQKLSHTEIQRQETMFEVFTSEESYLSSLCVLKDHFLGSRELIDTLVIHERKSLFSNILQVYEVSERFMADLHERVYENAVIPDVCDIIHHHAQNNFSAYTDYVRNQLYQEKTYTTLMQTNRPFAVVMKRLEESPLCQRLPFNSFLLLPFQRITRIKILIQSILKRTAENSKEEVTASKALACVSEIIKEANSQVGQMRQMEELIQIANMLEFDRLKAVPIVSKTRHLEKQGELQLMYKGSSLFNIGLKFTPVYLFLFNNLLILTNKKGPDRFVVMDHAHRSLVQVQTFGATDSNERAFCLTLLENHLGHTCEYIFKTETESDMHRWVAAFPSVSNLCEEEEEDTVYEDWDCPQFQCETEYTAQQADELSLEPGDIINVLRKTNEGWFEGVRLCDRQRGWFPQEYVSEITNEHQRRRNLREQYRIARAASIVAMTRKMTNWSYSECGQTDCHGPVTLTGPEWTQGLGHA</sequence>
<dbReference type="OrthoDB" id="27593at2759"/>
<dbReference type="PROSITE" id="PS50003">
    <property type="entry name" value="PH_DOMAIN"/>
    <property type="match status" value="1"/>
</dbReference>
<gene>
    <name evidence="8" type="primary">arhgef15a</name>
</gene>
<feature type="compositionally biased region" description="Pro residues" evidence="3">
    <location>
        <begin position="1"/>
        <end position="20"/>
    </location>
</feature>
<dbReference type="SUPFAM" id="SSF50044">
    <property type="entry name" value="SH3-domain"/>
    <property type="match status" value="1"/>
</dbReference>
<dbReference type="PANTHER" id="PTHR12845">
    <property type="entry name" value="GUANINE NUCLEOTIDE EXCHANGE FACTOR"/>
    <property type="match status" value="1"/>
</dbReference>
<dbReference type="CTD" id="101882903"/>
<evidence type="ECO:0000256" key="2">
    <source>
        <dbReference type="PROSITE-ProRule" id="PRU00192"/>
    </source>
</evidence>
<dbReference type="InterPro" id="IPR001452">
    <property type="entry name" value="SH3_domain"/>
</dbReference>
<dbReference type="SUPFAM" id="SSF48065">
    <property type="entry name" value="DBL homology domain (DH-domain)"/>
    <property type="match status" value="1"/>
</dbReference>
<evidence type="ECO:0000256" key="3">
    <source>
        <dbReference type="SAM" id="MobiDB-lite"/>
    </source>
</evidence>
<organism evidence="7 8">
    <name type="scientific">Chanos chanos</name>
    <name type="common">Milkfish</name>
    <name type="synonym">Mugil chanos</name>
    <dbReference type="NCBI Taxonomy" id="29144"/>
    <lineage>
        <taxon>Eukaryota</taxon>
        <taxon>Metazoa</taxon>
        <taxon>Chordata</taxon>
        <taxon>Craniata</taxon>
        <taxon>Vertebrata</taxon>
        <taxon>Euteleostomi</taxon>
        <taxon>Actinopterygii</taxon>
        <taxon>Neopterygii</taxon>
        <taxon>Teleostei</taxon>
        <taxon>Ostariophysi</taxon>
        <taxon>Gonorynchiformes</taxon>
        <taxon>Chanidae</taxon>
        <taxon>Chanos</taxon>
    </lineage>
</organism>
<dbReference type="Pfam" id="PF00018">
    <property type="entry name" value="SH3_1"/>
    <property type="match status" value="1"/>
</dbReference>
<dbReference type="PROSITE" id="PS50002">
    <property type="entry name" value="SH3"/>
    <property type="match status" value="1"/>
</dbReference>
<evidence type="ECO:0000259" key="4">
    <source>
        <dbReference type="PROSITE" id="PS50002"/>
    </source>
</evidence>
<evidence type="ECO:0000259" key="6">
    <source>
        <dbReference type="PROSITE" id="PS50010"/>
    </source>
</evidence>
<dbReference type="PROSITE" id="PS50010">
    <property type="entry name" value="DH_2"/>
    <property type="match status" value="1"/>
</dbReference>
<proteinExistence type="predicted"/>
<dbReference type="InterPro" id="IPR000219">
    <property type="entry name" value="DH_dom"/>
</dbReference>
<dbReference type="GO" id="GO:0005085">
    <property type="term" value="F:guanyl-nucleotide exchange factor activity"/>
    <property type="evidence" value="ECO:0007669"/>
    <property type="project" value="InterPro"/>
</dbReference>
<feature type="region of interest" description="Disordered" evidence="3">
    <location>
        <begin position="233"/>
        <end position="267"/>
    </location>
</feature>
<dbReference type="Gene3D" id="2.30.30.40">
    <property type="entry name" value="SH3 Domains"/>
    <property type="match status" value="1"/>
</dbReference>
<dbReference type="Pfam" id="PF00621">
    <property type="entry name" value="RhoGEF"/>
    <property type="match status" value="1"/>
</dbReference>
<dbReference type="InParanoid" id="A0A6J2WWV4"/>
<dbReference type="Gene3D" id="2.30.29.30">
    <property type="entry name" value="Pleckstrin-homology domain (PH domain)/Phosphotyrosine-binding domain (PTB)"/>
    <property type="match status" value="1"/>
</dbReference>
<dbReference type="InterPro" id="IPR035899">
    <property type="entry name" value="DBL_dom_sf"/>
</dbReference>
<dbReference type="PANTHER" id="PTHR12845:SF7">
    <property type="entry name" value="RHO GUANINE NUCLEOTIDE EXCHANGE FACTOR 15"/>
    <property type="match status" value="1"/>
</dbReference>
<dbReference type="CDD" id="cd00160">
    <property type="entry name" value="RhoGEF"/>
    <property type="match status" value="1"/>
</dbReference>
<evidence type="ECO:0000313" key="7">
    <source>
        <dbReference type="Proteomes" id="UP000504632"/>
    </source>
</evidence>
<feature type="compositionally biased region" description="Polar residues" evidence="3">
    <location>
        <begin position="47"/>
        <end position="59"/>
    </location>
</feature>
<reference evidence="8" key="1">
    <citation type="submission" date="2025-08" db="UniProtKB">
        <authorList>
            <consortium name="RefSeq"/>
        </authorList>
    </citation>
    <scope>IDENTIFICATION</scope>
</reference>
<feature type="compositionally biased region" description="Polar residues" evidence="3">
    <location>
        <begin position="82"/>
        <end position="94"/>
    </location>
</feature>
<dbReference type="SMART" id="SM00325">
    <property type="entry name" value="RhoGEF"/>
    <property type="match status" value="1"/>
</dbReference>
<dbReference type="SMART" id="SM00233">
    <property type="entry name" value="PH"/>
    <property type="match status" value="1"/>
</dbReference>
<feature type="compositionally biased region" description="Basic and acidic residues" evidence="3">
    <location>
        <begin position="140"/>
        <end position="149"/>
    </location>
</feature>
<dbReference type="InterPro" id="IPR011993">
    <property type="entry name" value="PH-like_dom_sf"/>
</dbReference>